<protein>
    <submittedName>
        <fullName evidence="1">Uncharacterized protein</fullName>
    </submittedName>
</protein>
<dbReference type="EMBL" id="CP099556">
    <property type="protein sequence ID" value="UYF42540.1"/>
    <property type="molecule type" value="Genomic_DNA"/>
</dbReference>
<dbReference type="Proteomes" id="UP001164100">
    <property type="component" value="Chromosome"/>
</dbReference>
<proteinExistence type="predicted"/>
<sequence>MIFELIIYFTDTHYSIQSIEANNYEEAELKAYKKNASRTIQKIEPYFKKGREYVN</sequence>
<reference evidence="1" key="1">
    <citation type="journal article" date="2022" name="Front. Microbiol.">
        <title>Species classification and novel plasmid identifications in Arcobacter cryaerophilus and Arcobacter cryaerophilus-like organisms.</title>
        <authorList>
            <person name="Zhou G."/>
            <person name="Wang M."/>
            <person name="Wang H."/>
            <person name="Chen X."/>
            <person name="Gu Y."/>
            <person name="Shao Z."/>
            <person name="Zhang J."/>
            <person name="Zhang M."/>
        </authorList>
    </citation>
    <scope>NUCLEOTIDE SEQUENCE</scope>
    <source>
        <strain evidence="1">ICDCAC48</strain>
    </source>
</reference>
<organism evidence="1 2">
    <name type="scientific">Aliarcobacter cryaerophilus</name>
    <dbReference type="NCBI Taxonomy" id="28198"/>
    <lineage>
        <taxon>Bacteria</taxon>
        <taxon>Pseudomonadati</taxon>
        <taxon>Campylobacterota</taxon>
        <taxon>Epsilonproteobacteria</taxon>
        <taxon>Campylobacterales</taxon>
        <taxon>Arcobacteraceae</taxon>
        <taxon>Aliarcobacter</taxon>
    </lineage>
</organism>
<dbReference type="RefSeq" id="WP_263514154.1">
    <property type="nucleotide sequence ID" value="NZ_CP099556.1"/>
</dbReference>
<gene>
    <name evidence="1" type="ORF">NGX11_06410</name>
</gene>
<evidence type="ECO:0000313" key="2">
    <source>
        <dbReference type="Proteomes" id="UP001164100"/>
    </source>
</evidence>
<evidence type="ECO:0000313" key="1">
    <source>
        <dbReference type="EMBL" id="UYF42540.1"/>
    </source>
</evidence>
<accession>A0AA46N647</accession>
<name>A0AA46N647_9BACT</name>
<dbReference type="AlphaFoldDB" id="A0AA46N647"/>